<dbReference type="Proteomes" id="UP001303046">
    <property type="component" value="Unassembled WGS sequence"/>
</dbReference>
<name>A0ABR1ECK8_NECAM</name>
<evidence type="ECO:0008006" key="4">
    <source>
        <dbReference type="Google" id="ProtNLM"/>
    </source>
</evidence>
<organism evidence="2 3">
    <name type="scientific">Necator americanus</name>
    <name type="common">Human hookworm</name>
    <dbReference type="NCBI Taxonomy" id="51031"/>
    <lineage>
        <taxon>Eukaryota</taxon>
        <taxon>Metazoa</taxon>
        <taxon>Ecdysozoa</taxon>
        <taxon>Nematoda</taxon>
        <taxon>Chromadorea</taxon>
        <taxon>Rhabditida</taxon>
        <taxon>Rhabditina</taxon>
        <taxon>Rhabditomorpha</taxon>
        <taxon>Strongyloidea</taxon>
        <taxon>Ancylostomatidae</taxon>
        <taxon>Bunostominae</taxon>
        <taxon>Necator</taxon>
    </lineage>
</organism>
<keyword evidence="3" id="KW-1185">Reference proteome</keyword>
<feature type="signal peptide" evidence="1">
    <location>
        <begin position="1"/>
        <end position="16"/>
    </location>
</feature>
<evidence type="ECO:0000313" key="2">
    <source>
        <dbReference type="EMBL" id="KAK6760188.1"/>
    </source>
</evidence>
<gene>
    <name evidence="2" type="primary">Necator_chrX.g21778</name>
    <name evidence="2" type="ORF">RB195_021617</name>
</gene>
<comment type="caution">
    <text evidence="2">The sequence shown here is derived from an EMBL/GenBank/DDBJ whole genome shotgun (WGS) entry which is preliminary data.</text>
</comment>
<feature type="chain" id="PRO_5045751902" description="Peptidase M12A domain-containing protein" evidence="1">
    <location>
        <begin position="17"/>
        <end position="154"/>
    </location>
</feature>
<sequence>MWVMLPFLILFACARAGLEKLPAFDLVKGARWRIAKGHTRLARSSLSPPYVVTRNKILLPQKGNKKLRDAFKRAAEAWQRDTCVNITEDDNESDGDRYNITSPSNLVPIIAFNRDPLPETISIEESQFIIKFLIALRPQSVGGKESNLPGKTLL</sequence>
<protein>
    <recommendedName>
        <fullName evidence="4">Peptidase M12A domain-containing protein</fullName>
    </recommendedName>
</protein>
<dbReference type="EMBL" id="JAVFWL010000006">
    <property type="protein sequence ID" value="KAK6760188.1"/>
    <property type="molecule type" value="Genomic_DNA"/>
</dbReference>
<keyword evidence="1" id="KW-0732">Signal</keyword>
<reference evidence="2 3" key="1">
    <citation type="submission" date="2023-08" db="EMBL/GenBank/DDBJ databases">
        <title>A Necator americanus chromosomal reference genome.</title>
        <authorList>
            <person name="Ilik V."/>
            <person name="Petrzelkova K.J."/>
            <person name="Pardy F."/>
            <person name="Fuh T."/>
            <person name="Niatou-Singa F.S."/>
            <person name="Gouil Q."/>
            <person name="Baker L."/>
            <person name="Ritchie M.E."/>
            <person name="Jex A.R."/>
            <person name="Gazzola D."/>
            <person name="Li H."/>
            <person name="Toshio Fujiwara R."/>
            <person name="Zhan B."/>
            <person name="Aroian R.V."/>
            <person name="Pafco B."/>
            <person name="Schwarz E.M."/>
        </authorList>
    </citation>
    <scope>NUCLEOTIDE SEQUENCE [LARGE SCALE GENOMIC DNA]</scope>
    <source>
        <strain evidence="2 3">Aroian</strain>
        <tissue evidence="2">Whole animal</tissue>
    </source>
</reference>
<evidence type="ECO:0000313" key="3">
    <source>
        <dbReference type="Proteomes" id="UP001303046"/>
    </source>
</evidence>
<evidence type="ECO:0000256" key="1">
    <source>
        <dbReference type="SAM" id="SignalP"/>
    </source>
</evidence>
<proteinExistence type="predicted"/>
<accession>A0ABR1ECK8</accession>